<dbReference type="RefSeq" id="XP_010835643.1">
    <property type="nucleotide sequence ID" value="XM_010837341.1"/>
</dbReference>
<evidence type="ECO:0000256" key="3">
    <source>
        <dbReference type="ARBA" id="ARBA00022692"/>
    </source>
</evidence>
<dbReference type="GO" id="GO:0002115">
    <property type="term" value="P:store-operated calcium entry"/>
    <property type="evidence" value="ECO:0007669"/>
    <property type="project" value="TreeGrafter"/>
</dbReference>
<protein>
    <submittedName>
        <fullName evidence="10 11">Protein orai-3</fullName>
    </submittedName>
</protein>
<keyword evidence="9" id="KW-1185">Reference proteome</keyword>
<dbReference type="OrthoDB" id="61124at2759"/>
<evidence type="ECO:0000256" key="4">
    <source>
        <dbReference type="ARBA" id="ARBA00022989"/>
    </source>
</evidence>
<evidence type="ECO:0000256" key="7">
    <source>
        <dbReference type="SAM" id="MobiDB-lite"/>
    </source>
</evidence>
<accession>A0A6P3H971</accession>
<evidence type="ECO:0000256" key="2">
    <source>
        <dbReference type="ARBA" id="ARBA00008062"/>
    </source>
</evidence>
<keyword evidence="4 8" id="KW-1133">Transmembrane helix</keyword>
<feature type="transmembrane region" description="Helical" evidence="8">
    <location>
        <begin position="240"/>
        <end position="263"/>
    </location>
</feature>
<comment type="subcellular location">
    <subcellularLocation>
        <location evidence="1">Membrane</location>
        <topology evidence="1">Multi-pass membrane protein</topology>
    </subcellularLocation>
</comment>
<dbReference type="InterPro" id="IPR012446">
    <property type="entry name" value="CRAC_channel"/>
</dbReference>
<dbReference type="GeneID" id="104986673"/>
<evidence type="ECO:0000256" key="1">
    <source>
        <dbReference type="ARBA" id="ARBA00004141"/>
    </source>
</evidence>
<dbReference type="Pfam" id="PF07856">
    <property type="entry name" value="Orai-1"/>
    <property type="match status" value="1"/>
</dbReference>
<sequence>MKGGEGDPGEQAPLNPEAESPAGSATYREFVHRGYLDLMGASQHSLRALSWRRLYLSRAKLKASSRTSALLSGFAMVAMVEVQLESKHEYPPGLLVAFSACTTVLVAVHLFALMVSTCLLPHIEAVSNIHNLNSVHQSPHQRLHRYVELAWGFSTALGTFLFLAEVVLVGWVKFVPIGAPLGTSGSVGPASQLPPVATSLSPASKPSSVSVAPSQAEPPEPCPPRQACGSGAAHGPGWQAAMASTAIMVPVGLVFVAFALHFYRSLVAHKTDRHKQELEELSRLQGELQAV</sequence>
<feature type="transmembrane region" description="Helical" evidence="8">
    <location>
        <begin position="149"/>
        <end position="172"/>
    </location>
</feature>
<gene>
    <name evidence="10 11" type="primary">ORAI3</name>
</gene>
<organism evidence="9 11">
    <name type="scientific">Bison bison bison</name>
    <name type="common">North American plains bison</name>
    <dbReference type="NCBI Taxonomy" id="43346"/>
    <lineage>
        <taxon>Eukaryota</taxon>
        <taxon>Metazoa</taxon>
        <taxon>Chordata</taxon>
        <taxon>Craniata</taxon>
        <taxon>Vertebrata</taxon>
        <taxon>Euteleostomi</taxon>
        <taxon>Mammalia</taxon>
        <taxon>Eutheria</taxon>
        <taxon>Laurasiatheria</taxon>
        <taxon>Artiodactyla</taxon>
        <taxon>Ruminantia</taxon>
        <taxon>Pecora</taxon>
        <taxon>Bovidae</taxon>
        <taxon>Bovinae</taxon>
        <taxon>Bison</taxon>
    </lineage>
</organism>
<feature type="compositionally biased region" description="Low complexity" evidence="7">
    <location>
        <begin position="197"/>
        <end position="215"/>
    </location>
</feature>
<comment type="catalytic activity">
    <reaction evidence="6">
        <text>Ca(2+)(in) = Ca(2+)(out)</text>
        <dbReference type="Rhea" id="RHEA:29671"/>
        <dbReference type="ChEBI" id="CHEBI:29108"/>
    </reaction>
    <physiologicalReaction direction="right-to-left" evidence="6">
        <dbReference type="Rhea" id="RHEA:29673"/>
    </physiologicalReaction>
</comment>
<dbReference type="InterPro" id="IPR038350">
    <property type="entry name" value="Orai_sf"/>
</dbReference>
<feature type="region of interest" description="Disordered" evidence="7">
    <location>
        <begin position="195"/>
        <end position="234"/>
    </location>
</feature>
<evidence type="ECO:0000256" key="8">
    <source>
        <dbReference type="SAM" id="Phobius"/>
    </source>
</evidence>
<keyword evidence="5 8" id="KW-0472">Membrane</keyword>
<keyword evidence="3 8" id="KW-0812">Transmembrane</keyword>
<feature type="transmembrane region" description="Helical" evidence="8">
    <location>
        <begin position="94"/>
        <end position="120"/>
    </location>
</feature>
<evidence type="ECO:0000313" key="10">
    <source>
        <dbReference type="RefSeq" id="XP_010835643.1"/>
    </source>
</evidence>
<dbReference type="PANTHER" id="PTHR31501">
    <property type="entry name" value="CALCIUM RELEASE-ACTIVATED CALCIUM CHANNEL PROTEIN 1"/>
    <property type="match status" value="1"/>
</dbReference>
<dbReference type="CTD" id="93129"/>
<dbReference type="Gene3D" id="1.20.140.140">
    <property type="entry name" value="Calcium release-activated calcium channel protein Orai"/>
    <property type="match status" value="1"/>
</dbReference>
<feature type="region of interest" description="Disordered" evidence="7">
    <location>
        <begin position="1"/>
        <end position="23"/>
    </location>
</feature>
<dbReference type="AlphaFoldDB" id="A0A6P3H971"/>
<dbReference type="GO" id="GO:0016020">
    <property type="term" value="C:membrane"/>
    <property type="evidence" value="ECO:0007669"/>
    <property type="project" value="UniProtKB-SubCell"/>
</dbReference>
<dbReference type="PANTHER" id="PTHR31501:SF6">
    <property type="entry name" value="PROTEIN ORAI-3"/>
    <property type="match status" value="1"/>
</dbReference>
<evidence type="ECO:0000313" key="11">
    <source>
        <dbReference type="RefSeq" id="XP_010835644.1"/>
    </source>
</evidence>
<evidence type="ECO:0000256" key="5">
    <source>
        <dbReference type="ARBA" id="ARBA00023136"/>
    </source>
</evidence>
<evidence type="ECO:0000256" key="6">
    <source>
        <dbReference type="ARBA" id="ARBA00044615"/>
    </source>
</evidence>
<dbReference type="RefSeq" id="XP_010835644.1">
    <property type="nucleotide sequence ID" value="XM_010837342.1"/>
</dbReference>
<name>A0A6P3H971_BISBB</name>
<reference evidence="10 11" key="1">
    <citation type="submission" date="2025-04" db="UniProtKB">
        <authorList>
            <consortium name="RefSeq"/>
        </authorList>
    </citation>
    <scope>IDENTIFICATION</scope>
    <source>
        <tissue evidence="10 11">Blood</tissue>
    </source>
</reference>
<proteinExistence type="inferred from homology"/>
<dbReference type="GO" id="GO:0015279">
    <property type="term" value="F:store-operated calcium channel activity"/>
    <property type="evidence" value="ECO:0007669"/>
    <property type="project" value="TreeGrafter"/>
</dbReference>
<comment type="similarity">
    <text evidence="2">Belongs to the Orai family.</text>
</comment>
<evidence type="ECO:0000313" key="9">
    <source>
        <dbReference type="Proteomes" id="UP000515208"/>
    </source>
</evidence>
<dbReference type="KEGG" id="bbis:104986673"/>
<dbReference type="Proteomes" id="UP000515208">
    <property type="component" value="Unplaced"/>
</dbReference>